<organism evidence="3 4">
    <name type="scientific">Granulicella pectinivorans</name>
    <dbReference type="NCBI Taxonomy" id="474950"/>
    <lineage>
        <taxon>Bacteria</taxon>
        <taxon>Pseudomonadati</taxon>
        <taxon>Acidobacteriota</taxon>
        <taxon>Terriglobia</taxon>
        <taxon>Terriglobales</taxon>
        <taxon>Acidobacteriaceae</taxon>
        <taxon>Granulicella</taxon>
    </lineage>
</organism>
<dbReference type="OrthoDB" id="120856at2"/>
<dbReference type="Gene3D" id="3.10.450.50">
    <property type="match status" value="1"/>
</dbReference>
<sequence>MRRLLSVLVIALLATSAHAPAQLKVATPQELGVIKVLLAQERAWNDGNIDAFASGYKNSPDTLFIGSHISRGYDQMVLEYKKNYPNKEAMGTLGFSELEVHPLDEKFAVVLGHYHLDRSKKAGGPADGIFSLVFEKTDAGWKIVVDHTT</sequence>
<dbReference type="AlphaFoldDB" id="A0A1I6LNK3"/>
<feature type="domain" description="DUF4440" evidence="2">
    <location>
        <begin position="35"/>
        <end position="143"/>
    </location>
</feature>
<proteinExistence type="predicted"/>
<dbReference type="Proteomes" id="UP000199024">
    <property type="component" value="Unassembled WGS sequence"/>
</dbReference>
<evidence type="ECO:0000259" key="2">
    <source>
        <dbReference type="Pfam" id="PF14534"/>
    </source>
</evidence>
<feature type="chain" id="PRO_5011516366" description="DUF4440 domain-containing protein" evidence="1">
    <location>
        <begin position="20"/>
        <end position="149"/>
    </location>
</feature>
<evidence type="ECO:0000313" key="3">
    <source>
        <dbReference type="EMBL" id="SFS05074.1"/>
    </source>
</evidence>
<protein>
    <recommendedName>
        <fullName evidence="2">DUF4440 domain-containing protein</fullName>
    </recommendedName>
</protein>
<keyword evidence="4" id="KW-1185">Reference proteome</keyword>
<dbReference type="SUPFAM" id="SSF54427">
    <property type="entry name" value="NTF2-like"/>
    <property type="match status" value="1"/>
</dbReference>
<dbReference type="RefSeq" id="WP_089837218.1">
    <property type="nucleotide sequence ID" value="NZ_FOZL01000001.1"/>
</dbReference>
<gene>
    <name evidence="3" type="ORF">SAMN05421771_1029</name>
</gene>
<feature type="signal peptide" evidence="1">
    <location>
        <begin position="1"/>
        <end position="19"/>
    </location>
</feature>
<keyword evidence="1" id="KW-0732">Signal</keyword>
<accession>A0A1I6LNK3</accession>
<evidence type="ECO:0000256" key="1">
    <source>
        <dbReference type="SAM" id="SignalP"/>
    </source>
</evidence>
<reference evidence="3 4" key="1">
    <citation type="submission" date="2016-10" db="EMBL/GenBank/DDBJ databases">
        <authorList>
            <person name="de Groot N.N."/>
        </authorList>
    </citation>
    <scope>NUCLEOTIDE SEQUENCE [LARGE SCALE GENOMIC DNA]</scope>
    <source>
        <strain evidence="3 4">DSM 21001</strain>
    </source>
</reference>
<evidence type="ECO:0000313" key="4">
    <source>
        <dbReference type="Proteomes" id="UP000199024"/>
    </source>
</evidence>
<dbReference type="InterPro" id="IPR032710">
    <property type="entry name" value="NTF2-like_dom_sf"/>
</dbReference>
<dbReference type="EMBL" id="FOZL01000001">
    <property type="protein sequence ID" value="SFS05074.1"/>
    <property type="molecule type" value="Genomic_DNA"/>
</dbReference>
<dbReference type="InterPro" id="IPR027843">
    <property type="entry name" value="DUF4440"/>
</dbReference>
<name>A0A1I6LNK3_9BACT</name>
<dbReference type="Pfam" id="PF14534">
    <property type="entry name" value="DUF4440"/>
    <property type="match status" value="1"/>
</dbReference>
<dbReference type="STRING" id="474950.SAMN05421771_1029"/>